<evidence type="ECO:0000313" key="2">
    <source>
        <dbReference type="Proteomes" id="UP000799291"/>
    </source>
</evidence>
<dbReference type="Gene3D" id="3.40.50.300">
    <property type="entry name" value="P-loop containing nucleotide triphosphate hydrolases"/>
    <property type="match status" value="1"/>
</dbReference>
<reference evidence="1" key="1">
    <citation type="journal article" date="2020" name="Stud. Mycol.">
        <title>101 Dothideomycetes genomes: a test case for predicting lifestyles and emergence of pathogens.</title>
        <authorList>
            <person name="Haridas S."/>
            <person name="Albert R."/>
            <person name="Binder M."/>
            <person name="Bloem J."/>
            <person name="Labutti K."/>
            <person name="Salamov A."/>
            <person name="Andreopoulos B."/>
            <person name="Baker S."/>
            <person name="Barry K."/>
            <person name="Bills G."/>
            <person name="Bluhm B."/>
            <person name="Cannon C."/>
            <person name="Castanera R."/>
            <person name="Culley D."/>
            <person name="Daum C."/>
            <person name="Ezra D."/>
            <person name="Gonzalez J."/>
            <person name="Henrissat B."/>
            <person name="Kuo A."/>
            <person name="Liang C."/>
            <person name="Lipzen A."/>
            <person name="Lutzoni F."/>
            <person name="Magnuson J."/>
            <person name="Mondo S."/>
            <person name="Nolan M."/>
            <person name="Ohm R."/>
            <person name="Pangilinan J."/>
            <person name="Park H.-J."/>
            <person name="Ramirez L."/>
            <person name="Alfaro M."/>
            <person name="Sun H."/>
            <person name="Tritt A."/>
            <person name="Yoshinaga Y."/>
            <person name="Zwiers L.-H."/>
            <person name="Turgeon B."/>
            <person name="Goodwin S."/>
            <person name="Spatafora J."/>
            <person name="Crous P."/>
            <person name="Grigoriev I."/>
        </authorList>
    </citation>
    <scope>NUCLEOTIDE SEQUENCE</scope>
    <source>
        <strain evidence="1">CBS 122367</strain>
    </source>
</reference>
<dbReference type="InterPro" id="IPR027417">
    <property type="entry name" value="P-loop_NTPase"/>
</dbReference>
<name>A0A6G1J0R4_9PLEO</name>
<keyword evidence="2" id="KW-1185">Reference proteome</keyword>
<protein>
    <recommendedName>
        <fullName evidence="3">NAD dependent epimerase/dehydratase</fullName>
    </recommendedName>
</protein>
<sequence length="264" mass="29366">MGVQLSCPKPGTELQVIGAGLSRTGTASFSEALRILLDGPVYHGGTHVSTGMSDISEIRSWIRLLEHWPAHKNADKDLIRGVLKERLSGYAACTDAPAAQLVPELLELYPNAIVVCTVRDAKAWEKSIATISGFALRGFLRFILFPIPAMRPFPYFVDLLAFQWEHLYGEKVPHTTKTYHAHIEWLKKVVPEEKLFFFDVRDGWEPLCKALGKDVPKDVPFPRINDGKAIEEISKKLVTKGLTRWAAMLITAGVAAAAYWKAQA</sequence>
<dbReference type="OrthoDB" id="408152at2759"/>
<dbReference type="AlphaFoldDB" id="A0A6G1J0R4"/>
<dbReference type="PANTHER" id="PTHR36978:SF3">
    <property type="entry name" value="P-LOOP CONTAINING NUCLEOSIDE TRIPHOSPHATE HYDROLASE PROTEIN"/>
    <property type="match status" value="1"/>
</dbReference>
<dbReference type="EMBL" id="MU005582">
    <property type="protein sequence ID" value="KAF2684116.1"/>
    <property type="molecule type" value="Genomic_DNA"/>
</dbReference>
<evidence type="ECO:0008006" key="3">
    <source>
        <dbReference type="Google" id="ProtNLM"/>
    </source>
</evidence>
<dbReference type="PANTHER" id="PTHR36978">
    <property type="entry name" value="P-LOOP CONTAINING NUCLEOTIDE TRIPHOSPHATE HYDROLASE"/>
    <property type="match status" value="1"/>
</dbReference>
<accession>A0A6G1J0R4</accession>
<dbReference type="InterPro" id="IPR040632">
    <property type="entry name" value="Sulfotransfer_4"/>
</dbReference>
<dbReference type="Proteomes" id="UP000799291">
    <property type="component" value="Unassembled WGS sequence"/>
</dbReference>
<organism evidence="1 2">
    <name type="scientific">Lentithecium fluviatile CBS 122367</name>
    <dbReference type="NCBI Taxonomy" id="1168545"/>
    <lineage>
        <taxon>Eukaryota</taxon>
        <taxon>Fungi</taxon>
        <taxon>Dikarya</taxon>
        <taxon>Ascomycota</taxon>
        <taxon>Pezizomycotina</taxon>
        <taxon>Dothideomycetes</taxon>
        <taxon>Pleosporomycetidae</taxon>
        <taxon>Pleosporales</taxon>
        <taxon>Massarineae</taxon>
        <taxon>Lentitheciaceae</taxon>
        <taxon>Lentithecium</taxon>
    </lineage>
</organism>
<dbReference type="Pfam" id="PF17784">
    <property type="entry name" value="Sulfotransfer_4"/>
    <property type="match status" value="1"/>
</dbReference>
<dbReference type="SUPFAM" id="SSF52540">
    <property type="entry name" value="P-loop containing nucleoside triphosphate hydrolases"/>
    <property type="match status" value="1"/>
</dbReference>
<proteinExistence type="predicted"/>
<evidence type="ECO:0000313" key="1">
    <source>
        <dbReference type="EMBL" id="KAF2684116.1"/>
    </source>
</evidence>
<gene>
    <name evidence="1" type="ORF">K458DRAFT_418429</name>
</gene>